<evidence type="ECO:0000313" key="2">
    <source>
        <dbReference type="Proteomes" id="UP000821865"/>
    </source>
</evidence>
<sequence>MAPLTSRQEKNDNYNGDKQRHGFGVTGSATCTRTHRDKAGLDEQTEQLQLELALGRFPTDGCSFDQENVPGSSRSVQNLMMMAPEDSINPRVTSFSASMQYEEFGYNEPVGYDPADPGLSPYDEEPKEPRSSGSGMWLTTVVLCTVIFLLIGSSVAAVILIRNFGPGSSPTRAEEILERRSEGGSVVVAPPVQPVLRWKPAVRPAKPVNREPAQHLPSPPPYVPVAVPKEGKSLESCTASINVMLYRPMADQMPLVCVMGEKTSSANAFPDDGLCDYIFFDSLYKNGRNMVSRKATYSNSLNTFLNEHPPYQTTSLGVGFSYHYLPMAEEELKGRNPSPLASFWQQDVYHEIDSLLETRRQLGKVLISVLAIPDPELDWSLEFAIYFSDVGFTPSMVISLGHYRFGDNTVKNCVIMPPTRHPFDLPPDDIARDYNYDLSTAVFSIRELYHKRASSRGLVSVTMKGRWTVPMSPDHVDFFSRCLSDPSSKSDFGSYTEVCADARSASGVRNKVQLTFSSKHCAMLTYNPSTKRAFVYDNEDALALKLCSAKDQDRELKFGIAAYDIDYDDYENQCGFLNKYGRHSRLKQLKMIIDYFRTQSGPPFNEEACRVFGAGDGRG</sequence>
<protein>
    <submittedName>
        <fullName evidence="1">Uncharacterized protein</fullName>
    </submittedName>
</protein>
<gene>
    <name evidence="1" type="ORF">HPB49_018105</name>
</gene>
<name>A0ACB8CSJ0_DERSI</name>
<dbReference type="Proteomes" id="UP000821865">
    <property type="component" value="Chromosome 5"/>
</dbReference>
<keyword evidence="2" id="KW-1185">Reference proteome</keyword>
<dbReference type="EMBL" id="CM023474">
    <property type="protein sequence ID" value="KAH7949992.1"/>
    <property type="molecule type" value="Genomic_DNA"/>
</dbReference>
<evidence type="ECO:0000313" key="1">
    <source>
        <dbReference type="EMBL" id="KAH7949992.1"/>
    </source>
</evidence>
<comment type="caution">
    <text evidence="1">The sequence shown here is derived from an EMBL/GenBank/DDBJ whole genome shotgun (WGS) entry which is preliminary data.</text>
</comment>
<proteinExistence type="predicted"/>
<reference evidence="1" key="1">
    <citation type="submission" date="2020-05" db="EMBL/GenBank/DDBJ databases">
        <title>Large-scale comparative analyses of tick genomes elucidate their genetic diversity and vector capacities.</title>
        <authorList>
            <person name="Jia N."/>
            <person name="Wang J."/>
            <person name="Shi W."/>
            <person name="Du L."/>
            <person name="Sun Y."/>
            <person name="Zhan W."/>
            <person name="Jiang J."/>
            <person name="Wang Q."/>
            <person name="Zhang B."/>
            <person name="Ji P."/>
            <person name="Sakyi L.B."/>
            <person name="Cui X."/>
            <person name="Yuan T."/>
            <person name="Jiang B."/>
            <person name="Yang W."/>
            <person name="Lam T.T.-Y."/>
            <person name="Chang Q."/>
            <person name="Ding S."/>
            <person name="Wang X."/>
            <person name="Zhu J."/>
            <person name="Ruan X."/>
            <person name="Zhao L."/>
            <person name="Wei J."/>
            <person name="Que T."/>
            <person name="Du C."/>
            <person name="Cheng J."/>
            <person name="Dai P."/>
            <person name="Han X."/>
            <person name="Huang E."/>
            <person name="Gao Y."/>
            <person name="Liu J."/>
            <person name="Shao H."/>
            <person name="Ye R."/>
            <person name="Li L."/>
            <person name="Wei W."/>
            <person name="Wang X."/>
            <person name="Wang C."/>
            <person name="Yang T."/>
            <person name="Huo Q."/>
            <person name="Li W."/>
            <person name="Guo W."/>
            <person name="Chen H."/>
            <person name="Zhou L."/>
            <person name="Ni X."/>
            <person name="Tian J."/>
            <person name="Zhou Y."/>
            <person name="Sheng Y."/>
            <person name="Liu T."/>
            <person name="Pan Y."/>
            <person name="Xia L."/>
            <person name="Li J."/>
            <person name="Zhao F."/>
            <person name="Cao W."/>
        </authorList>
    </citation>
    <scope>NUCLEOTIDE SEQUENCE</scope>
    <source>
        <strain evidence="1">Dsil-2018</strain>
    </source>
</reference>
<accession>A0ACB8CSJ0</accession>
<organism evidence="1 2">
    <name type="scientific">Dermacentor silvarum</name>
    <name type="common">Tick</name>
    <dbReference type="NCBI Taxonomy" id="543639"/>
    <lineage>
        <taxon>Eukaryota</taxon>
        <taxon>Metazoa</taxon>
        <taxon>Ecdysozoa</taxon>
        <taxon>Arthropoda</taxon>
        <taxon>Chelicerata</taxon>
        <taxon>Arachnida</taxon>
        <taxon>Acari</taxon>
        <taxon>Parasitiformes</taxon>
        <taxon>Ixodida</taxon>
        <taxon>Ixodoidea</taxon>
        <taxon>Ixodidae</taxon>
        <taxon>Rhipicephalinae</taxon>
        <taxon>Dermacentor</taxon>
    </lineage>
</organism>